<organism evidence="2 3">
    <name type="scientific">Aeromicrobium ginsengisoli</name>
    <dbReference type="NCBI Taxonomy" id="363867"/>
    <lineage>
        <taxon>Bacteria</taxon>
        <taxon>Bacillati</taxon>
        <taxon>Actinomycetota</taxon>
        <taxon>Actinomycetes</taxon>
        <taxon>Propionibacteriales</taxon>
        <taxon>Nocardioidaceae</taxon>
        <taxon>Aeromicrobium</taxon>
    </lineage>
</organism>
<feature type="region of interest" description="Disordered" evidence="1">
    <location>
        <begin position="78"/>
        <end position="111"/>
    </location>
</feature>
<evidence type="ECO:0000313" key="2">
    <source>
        <dbReference type="EMBL" id="KAA1397472.1"/>
    </source>
</evidence>
<reference evidence="2" key="1">
    <citation type="submission" date="2019-09" db="EMBL/GenBank/DDBJ databases">
        <authorList>
            <person name="Li J."/>
        </authorList>
    </citation>
    <scope>NUCLEOTIDE SEQUENCE [LARGE SCALE GENOMIC DNA]</scope>
    <source>
        <strain evidence="2">JCM 14732</strain>
    </source>
</reference>
<protein>
    <recommendedName>
        <fullName evidence="4">Sensor domain-containing protein</fullName>
    </recommendedName>
</protein>
<evidence type="ECO:0008006" key="4">
    <source>
        <dbReference type="Google" id="ProtNLM"/>
    </source>
</evidence>
<dbReference type="AlphaFoldDB" id="A0A5M4FDZ3"/>
<evidence type="ECO:0000313" key="3">
    <source>
        <dbReference type="Proteomes" id="UP000380867"/>
    </source>
</evidence>
<dbReference type="PROSITE" id="PS51257">
    <property type="entry name" value="PROKAR_LIPOPROTEIN"/>
    <property type="match status" value="1"/>
</dbReference>
<dbReference type="OrthoDB" id="4865262at2"/>
<gene>
    <name evidence="2" type="ORF">ESP70_008835</name>
</gene>
<proteinExistence type="predicted"/>
<dbReference type="Proteomes" id="UP000380867">
    <property type="component" value="Unassembled WGS sequence"/>
</dbReference>
<comment type="caution">
    <text evidence="2">The sequence shown here is derived from an EMBL/GenBank/DDBJ whole genome shotgun (WGS) entry which is preliminary data.</text>
</comment>
<dbReference type="RefSeq" id="WP_149688923.1">
    <property type="nucleotide sequence ID" value="NZ_SDPQ02000002.1"/>
</dbReference>
<sequence>MRTRQLVCIAALVVVSACGGGGSDSGSDKPAASAPLSKAKAQKALLTIADFESDWKAAPVDDTDAAITITKGDTSCSTLANGPDDKAPTKVESSFSRADEASMNDTVESYGDSSKATTQWRAHLKAISACRTFTIGGSGTPSVDVEVTPTEVSDLGDEAAAFHATGTVQGVTMNLDLVTVRAGRNVVAITTLAFNDQPPRDTLEEKVTTMLDRLDAVDDAS</sequence>
<accession>A0A5M4FDZ3</accession>
<dbReference type="EMBL" id="SDPQ02000002">
    <property type="protein sequence ID" value="KAA1397472.1"/>
    <property type="molecule type" value="Genomic_DNA"/>
</dbReference>
<name>A0A5M4FDZ3_9ACTN</name>
<evidence type="ECO:0000256" key="1">
    <source>
        <dbReference type="SAM" id="MobiDB-lite"/>
    </source>
</evidence>
<keyword evidence="3" id="KW-1185">Reference proteome</keyword>